<reference evidence="1" key="1">
    <citation type="submission" date="2019-04" db="EMBL/GenBank/DDBJ databases">
        <title>Friends and foes A comparative genomics study of 23 Aspergillus species from section Flavi.</title>
        <authorList>
            <consortium name="DOE Joint Genome Institute"/>
            <person name="Kjaerbolling I."/>
            <person name="Vesth T."/>
            <person name="Frisvad J.C."/>
            <person name="Nybo J.L."/>
            <person name="Theobald S."/>
            <person name="Kildgaard S."/>
            <person name="Isbrandt T."/>
            <person name="Kuo A."/>
            <person name="Sato A."/>
            <person name="Lyhne E.K."/>
            <person name="Kogle M.E."/>
            <person name="Wiebenga A."/>
            <person name="Kun R.S."/>
            <person name="Lubbers R.J."/>
            <person name="Makela M.R."/>
            <person name="Barry K."/>
            <person name="Chovatia M."/>
            <person name="Clum A."/>
            <person name="Daum C."/>
            <person name="Haridas S."/>
            <person name="He G."/>
            <person name="LaButti K."/>
            <person name="Lipzen A."/>
            <person name="Mondo S."/>
            <person name="Riley R."/>
            <person name="Salamov A."/>
            <person name="Simmons B.A."/>
            <person name="Magnuson J.K."/>
            <person name="Henrissat B."/>
            <person name="Mortensen U.H."/>
            <person name="Larsen T.O."/>
            <person name="Devries R.P."/>
            <person name="Grigoriev I.V."/>
            <person name="Machida M."/>
            <person name="Baker S.E."/>
            <person name="Andersen M.R."/>
        </authorList>
    </citation>
    <scope>NUCLEOTIDE SEQUENCE [LARGE SCALE GENOMIC DNA]</scope>
    <source>
        <strain evidence="1">CBS 121.62</strain>
    </source>
</reference>
<name>A0A5N6GCB9_ASPFL</name>
<sequence length="190" mass="21356">MAPNTKSYADIAAIIIPSNEFKKHVAASSSEVDEGSGVKVLTPSRSRLRFPSSWERVYHDYETEYLPMVWIFIRLLNNLCEKHTDKHQIFSDHFQSLFNKNEVTKATDPQLCNCRDGLFTFSETTVLSVFIIFEIRSPVTIEVKKRDGVATAMIGDELEPGVILITQGGCNLRFSGGGEMILANMTYKKG</sequence>
<dbReference type="EMBL" id="ML734785">
    <property type="protein sequence ID" value="KAB8240081.1"/>
    <property type="molecule type" value="Genomic_DNA"/>
</dbReference>
<dbReference type="Proteomes" id="UP000325434">
    <property type="component" value="Unassembled WGS sequence"/>
</dbReference>
<gene>
    <name evidence="1" type="ORF">BDV35DRAFT_145527</name>
</gene>
<accession>A0A5N6GCB9</accession>
<organism evidence="1">
    <name type="scientific">Aspergillus flavus</name>
    <dbReference type="NCBI Taxonomy" id="5059"/>
    <lineage>
        <taxon>Eukaryota</taxon>
        <taxon>Fungi</taxon>
        <taxon>Dikarya</taxon>
        <taxon>Ascomycota</taxon>
        <taxon>Pezizomycotina</taxon>
        <taxon>Eurotiomycetes</taxon>
        <taxon>Eurotiomycetidae</taxon>
        <taxon>Eurotiales</taxon>
        <taxon>Aspergillaceae</taxon>
        <taxon>Aspergillus</taxon>
        <taxon>Aspergillus subgen. Circumdati</taxon>
    </lineage>
</organism>
<protein>
    <submittedName>
        <fullName evidence="1">Uncharacterized protein</fullName>
    </submittedName>
</protein>
<proteinExistence type="predicted"/>
<evidence type="ECO:0000313" key="1">
    <source>
        <dbReference type="EMBL" id="KAB8240081.1"/>
    </source>
</evidence>
<dbReference type="AlphaFoldDB" id="A0A5N6GCB9"/>